<feature type="transmembrane region" description="Helical" evidence="3">
    <location>
        <begin position="113"/>
        <end position="136"/>
    </location>
</feature>
<dbReference type="eggNOG" id="COG4720">
    <property type="taxonomic scope" value="Bacteria"/>
</dbReference>
<dbReference type="PANTHER" id="PTHR37815:SF3">
    <property type="entry name" value="UPF0397 PROTEIN SPR0429"/>
    <property type="match status" value="1"/>
</dbReference>
<gene>
    <name evidence="4" type="ORF">HMPREF0634_1079</name>
</gene>
<keyword evidence="2 3" id="KW-1133">Transmembrane helix</keyword>
<dbReference type="GeneID" id="84800187"/>
<dbReference type="RefSeq" id="WP_007788611.1">
    <property type="nucleotide sequence ID" value="NZ_ADGQ01000024.1"/>
</dbReference>
<sequence length="172" mass="17738">MSGQLGINKGIQTKDIVLCGILMALTTVMTMIVQIPVIGAHGYVNMGDTVVLFTALYLGKKQGALVGGLGSALADLISGYGVYAPVTLIAKGLEGFICGLIAEKVSGRAGRIIGTLVGGVIMVTGYFIGEIFMYGIKTSTAAVAANSMQALFGIITSLVIYTGVSRAMHKSE</sequence>
<evidence type="ECO:0000313" key="4">
    <source>
        <dbReference type="EMBL" id="EFM65146.1"/>
    </source>
</evidence>
<feature type="transmembrane region" description="Helical" evidence="3">
    <location>
        <begin position="80"/>
        <end position="101"/>
    </location>
</feature>
<dbReference type="Pfam" id="PF07155">
    <property type="entry name" value="ECF-ribofla_trS"/>
    <property type="match status" value="1"/>
</dbReference>
<evidence type="ECO:0000256" key="3">
    <source>
        <dbReference type="SAM" id="Phobius"/>
    </source>
</evidence>
<dbReference type="InterPro" id="IPR009825">
    <property type="entry name" value="ECF_substrate-spec-like"/>
</dbReference>
<evidence type="ECO:0000313" key="5">
    <source>
        <dbReference type="Proteomes" id="UP000003244"/>
    </source>
</evidence>
<organism evidence="4 5">
    <name type="scientific">Peptostreptococcus stomatis DSM 17678</name>
    <dbReference type="NCBI Taxonomy" id="596315"/>
    <lineage>
        <taxon>Bacteria</taxon>
        <taxon>Bacillati</taxon>
        <taxon>Bacillota</taxon>
        <taxon>Clostridia</taxon>
        <taxon>Peptostreptococcales</taxon>
        <taxon>Peptostreptococcaceae</taxon>
        <taxon>Peptostreptococcus</taxon>
    </lineage>
</organism>
<feature type="transmembrane region" description="Helical" evidence="3">
    <location>
        <begin position="16"/>
        <end position="38"/>
    </location>
</feature>
<protein>
    <recommendedName>
        <fullName evidence="6">ECF transporter S component</fullName>
    </recommendedName>
</protein>
<evidence type="ECO:0000256" key="2">
    <source>
        <dbReference type="ARBA" id="ARBA00022989"/>
    </source>
</evidence>
<dbReference type="Gene3D" id="1.10.1760.20">
    <property type="match status" value="1"/>
</dbReference>
<feature type="transmembrane region" description="Helical" evidence="3">
    <location>
        <begin position="142"/>
        <end position="164"/>
    </location>
</feature>
<evidence type="ECO:0000256" key="1">
    <source>
        <dbReference type="ARBA" id="ARBA00022692"/>
    </source>
</evidence>
<dbReference type="Proteomes" id="UP000003244">
    <property type="component" value="Unassembled WGS sequence"/>
</dbReference>
<dbReference type="GO" id="GO:0016020">
    <property type="term" value="C:membrane"/>
    <property type="evidence" value="ECO:0007669"/>
    <property type="project" value="InterPro"/>
</dbReference>
<dbReference type="OrthoDB" id="411368at2"/>
<dbReference type="PANTHER" id="PTHR37815">
    <property type="entry name" value="UPF0397 PROTEIN BC_2624-RELATED"/>
    <property type="match status" value="1"/>
</dbReference>
<accession>E0E1V4</accession>
<dbReference type="STRING" id="596315.HMPREF0634_1079"/>
<dbReference type="EMBL" id="ADGQ01000024">
    <property type="protein sequence ID" value="EFM65146.1"/>
    <property type="molecule type" value="Genomic_DNA"/>
</dbReference>
<dbReference type="AlphaFoldDB" id="E0E1V4"/>
<name>E0E1V4_9FIRM</name>
<reference evidence="4 5" key="1">
    <citation type="submission" date="2010-08" db="EMBL/GenBank/DDBJ databases">
        <authorList>
            <person name="Harkins D.M."/>
            <person name="Madupu R."/>
            <person name="Durkin A.S."/>
            <person name="Torralba M."/>
            <person name="Methe B."/>
            <person name="Sutton G.G."/>
            <person name="Nelson K.E."/>
        </authorList>
    </citation>
    <scope>NUCLEOTIDE SEQUENCE [LARGE SCALE GENOMIC DNA]</scope>
    <source>
        <strain evidence="4 5">DSM 17678</strain>
    </source>
</reference>
<keyword evidence="3" id="KW-0472">Membrane</keyword>
<evidence type="ECO:0008006" key="6">
    <source>
        <dbReference type="Google" id="ProtNLM"/>
    </source>
</evidence>
<keyword evidence="1 3" id="KW-0812">Transmembrane</keyword>
<comment type="caution">
    <text evidence="4">The sequence shown here is derived from an EMBL/GenBank/DDBJ whole genome shotgun (WGS) entry which is preliminary data.</text>
</comment>
<keyword evidence="5" id="KW-1185">Reference proteome</keyword>
<proteinExistence type="predicted"/>